<organism evidence="2 3">
    <name type="scientific">Leptonema illini</name>
    <dbReference type="NCBI Taxonomy" id="183"/>
    <lineage>
        <taxon>Bacteria</taxon>
        <taxon>Pseudomonadati</taxon>
        <taxon>Spirochaetota</taxon>
        <taxon>Spirochaetia</taxon>
        <taxon>Leptospirales</taxon>
        <taxon>Leptospiraceae</taxon>
        <taxon>Leptonema</taxon>
    </lineage>
</organism>
<dbReference type="EMBL" id="WBUI01000012">
    <property type="protein sequence ID" value="KAB2931771.1"/>
    <property type="molecule type" value="Genomic_DNA"/>
</dbReference>
<sequence>MSLISERQPDLIVNQDGCQVNAATVQHRNRKGFSGAPFKKENGSVFCETILIECPHKPGMSVPEQASKALSGRSFEGSNHD</sequence>
<feature type="region of interest" description="Disordered" evidence="1">
    <location>
        <begin position="58"/>
        <end position="81"/>
    </location>
</feature>
<gene>
    <name evidence="2" type="ORF">F9K24_12625</name>
</gene>
<proteinExistence type="predicted"/>
<evidence type="ECO:0000256" key="1">
    <source>
        <dbReference type="SAM" id="MobiDB-lite"/>
    </source>
</evidence>
<comment type="caution">
    <text evidence="2">The sequence shown here is derived from an EMBL/GenBank/DDBJ whole genome shotgun (WGS) entry which is preliminary data.</text>
</comment>
<protein>
    <submittedName>
        <fullName evidence="2">Uncharacterized protein</fullName>
    </submittedName>
</protein>
<dbReference type="AlphaFoldDB" id="A0A833H0V4"/>
<evidence type="ECO:0000313" key="2">
    <source>
        <dbReference type="EMBL" id="KAB2931771.1"/>
    </source>
</evidence>
<reference evidence="2 3" key="1">
    <citation type="submission" date="2019-10" db="EMBL/GenBank/DDBJ databases">
        <title>Extracellular Electron Transfer in a Candidatus Methanoperedens spp. Enrichment Culture.</title>
        <authorList>
            <person name="Berger S."/>
            <person name="Rangel Shaw D."/>
            <person name="Berben T."/>
            <person name="In 'T Zandt M."/>
            <person name="Frank J."/>
            <person name="Reimann J."/>
            <person name="Jetten M.S.M."/>
            <person name="Welte C.U."/>
        </authorList>
    </citation>
    <scope>NUCLEOTIDE SEQUENCE [LARGE SCALE GENOMIC DNA]</scope>
    <source>
        <strain evidence="2">SB12</strain>
    </source>
</reference>
<dbReference type="Proteomes" id="UP000460298">
    <property type="component" value="Unassembled WGS sequence"/>
</dbReference>
<evidence type="ECO:0000313" key="3">
    <source>
        <dbReference type="Proteomes" id="UP000460298"/>
    </source>
</evidence>
<accession>A0A833H0V4</accession>
<name>A0A833H0V4_9LEPT</name>